<dbReference type="PANTHER" id="PTHR20875:SF0">
    <property type="entry name" value="GH12158P"/>
    <property type="match status" value="1"/>
</dbReference>
<dbReference type="EMBL" id="OC005287">
    <property type="protein sequence ID" value="CAD7265249.1"/>
    <property type="molecule type" value="Genomic_DNA"/>
</dbReference>
<evidence type="ECO:0008006" key="2">
    <source>
        <dbReference type="Google" id="ProtNLM"/>
    </source>
</evidence>
<reference evidence="1" key="1">
    <citation type="submission" date="2020-11" db="EMBL/GenBank/DDBJ databases">
        <authorList>
            <person name="Tran Van P."/>
        </authorList>
    </citation>
    <scope>NUCLEOTIDE SEQUENCE</scope>
</reference>
<protein>
    <recommendedName>
        <fullName evidence="2">EF-hand domain-containing protein</fullName>
    </recommendedName>
</protein>
<accession>A0A7R9B4C3</accession>
<dbReference type="Gene3D" id="1.10.238.10">
    <property type="entry name" value="EF-hand"/>
    <property type="match status" value="2"/>
</dbReference>
<sequence length="799" mass="92313">MHDMIVVNVEAYNFLCQYNTSACRRFPRRTRILPPNLTPQEKFLRAPLFGIAKNLGTATIGHFARVLSFLGILVSEEDFHLLLKKFLKDSYTVNYVAFIAAIDDIVKYLDHNLLLDLGGVRRLYIKYKHENLLQDILTQYPGRAISAELPKLPRPEIGHVRASDVFGLQSIFHPSLDRPVEQENLQEVIRRIQRHVFTNRIRVGQFFQDFDPMNCGRITVSQFRRGLDRVGINAIDRLYLSEPEIDMILQVYRDPNDSSRMCWKTFEDDIDQVFTIKELEKIPDFQLVTPPQEAMQLPRKGAKPWENVETDLRDLCEHAIEKLKQKISKRRILLRPQFQDYDPDIAQLENSTHSPLMTRLQPTYTLVGLAFTQSKNTCNYASLTAEPTHKCVVLIIFIKSDSCSSYDLVYEHMKDLNMFPGSSMILYLISVGNLVSSGVSWSVAREADLVKTIPVMCSHPLGPYLTNNTYALLYMPHTGKYSPRHLTNECSNQGHNNGHVSRAQFRQCLLSNGLLSSNEELYALEQRYNDELGFNYFWFLKEVEPNRYEEPLYNAYSEEMKRLNCRETKRKSLDRERDIVEILAKIKGHVVRRGIRVIEFLEQFDSHNQYCVSREDFARGLDNCCLQLTPTELETLMSIVHTFFSSFASPMRRDYVDYRRFCETVEEAVTQACLERAPLIVPLQHIPTRDTDRNFLNFEERQLVSVGLQKLVSAMATKRTGDLLPLFQDHDRAKCGTVPKGSLLQVLSIGGLQDALSGREIEVVAKCFALERGLRDEFNYREFCKAVDLLQVIVKRKPF</sequence>
<proteinExistence type="predicted"/>
<dbReference type="AlphaFoldDB" id="A0A7R9B4C3"/>
<gene>
    <name evidence="1" type="ORF">TSIB3V08_LOCUS9291</name>
</gene>
<dbReference type="InterPro" id="IPR052603">
    <property type="entry name" value="EFCB6"/>
</dbReference>
<dbReference type="SUPFAM" id="SSF47473">
    <property type="entry name" value="EF-hand"/>
    <property type="match status" value="2"/>
</dbReference>
<name>A0A7R9B4C3_TIMSH</name>
<dbReference type="InterPro" id="IPR011992">
    <property type="entry name" value="EF-hand-dom_pair"/>
</dbReference>
<organism evidence="1">
    <name type="scientific">Timema shepardi</name>
    <name type="common">Walking stick</name>
    <dbReference type="NCBI Taxonomy" id="629360"/>
    <lineage>
        <taxon>Eukaryota</taxon>
        <taxon>Metazoa</taxon>
        <taxon>Ecdysozoa</taxon>
        <taxon>Arthropoda</taxon>
        <taxon>Hexapoda</taxon>
        <taxon>Insecta</taxon>
        <taxon>Pterygota</taxon>
        <taxon>Neoptera</taxon>
        <taxon>Polyneoptera</taxon>
        <taxon>Phasmatodea</taxon>
        <taxon>Timematodea</taxon>
        <taxon>Timematoidea</taxon>
        <taxon>Timematidae</taxon>
        <taxon>Timema</taxon>
    </lineage>
</organism>
<evidence type="ECO:0000313" key="1">
    <source>
        <dbReference type="EMBL" id="CAD7265249.1"/>
    </source>
</evidence>
<dbReference type="PANTHER" id="PTHR20875">
    <property type="entry name" value="EF-HAND CALCIUM-BINDING DOMAIN-CONTAINING PROTEIN 6-RELATED"/>
    <property type="match status" value="1"/>
</dbReference>